<comment type="caution">
    <text evidence="2">The sequence shown here is derived from an EMBL/GenBank/DDBJ whole genome shotgun (WGS) entry which is preliminary data.</text>
</comment>
<keyword evidence="3" id="KW-1185">Reference proteome</keyword>
<keyword evidence="1" id="KW-0812">Transmembrane</keyword>
<organism evidence="2 3">
    <name type="scientific">Acetobacter fallax</name>
    <dbReference type="NCBI Taxonomy" id="1737473"/>
    <lineage>
        <taxon>Bacteria</taxon>
        <taxon>Pseudomonadati</taxon>
        <taxon>Pseudomonadota</taxon>
        <taxon>Alphaproteobacteria</taxon>
        <taxon>Acetobacterales</taxon>
        <taxon>Acetobacteraceae</taxon>
        <taxon>Acetobacter</taxon>
    </lineage>
</organism>
<dbReference type="Proteomes" id="UP000615326">
    <property type="component" value="Unassembled WGS sequence"/>
</dbReference>
<evidence type="ECO:0000313" key="3">
    <source>
        <dbReference type="Proteomes" id="UP000615326"/>
    </source>
</evidence>
<keyword evidence="1" id="KW-1133">Transmembrane helix</keyword>
<dbReference type="EMBL" id="WOSW01000008">
    <property type="protein sequence ID" value="NHO32176.1"/>
    <property type="molecule type" value="Genomic_DNA"/>
</dbReference>
<keyword evidence="1" id="KW-0472">Membrane</keyword>
<evidence type="ECO:0008006" key="4">
    <source>
        <dbReference type="Google" id="ProtNLM"/>
    </source>
</evidence>
<reference evidence="2 3" key="1">
    <citation type="journal article" date="2020" name="Int. J. Syst. Evol. Microbiol.">
        <title>Novel acetic acid bacteria from cider fermentations: Acetobacter conturbans sp. nov. and Acetobacter fallax sp. nov.</title>
        <authorList>
            <person name="Sombolestani A.S."/>
            <person name="Cleenwerck I."/>
            <person name="Cnockaert M."/>
            <person name="Borremans W."/>
            <person name="Wieme A.D."/>
            <person name="De Vuyst L."/>
            <person name="Vandamme P."/>
        </authorList>
    </citation>
    <scope>NUCLEOTIDE SEQUENCE [LARGE SCALE GENOMIC DNA]</scope>
    <source>
        <strain evidence="2 3">LMG 1637</strain>
    </source>
</reference>
<sequence length="104" mass="9617">MLSDVSRTHATPRRLSSATPRLMLAIGFLPVLLLAGCGSPYNAGSRAGSGALIGAGGGAAIGAIAGGGGGAAIGALAGGATGAAVGAATTPSRPASRSGVRNGY</sequence>
<evidence type="ECO:0000313" key="2">
    <source>
        <dbReference type="EMBL" id="NHO32176.1"/>
    </source>
</evidence>
<accession>A0ABX0K7F4</accession>
<protein>
    <recommendedName>
        <fullName evidence="4">Glycine zipper domain-containing protein</fullName>
    </recommendedName>
</protein>
<evidence type="ECO:0000256" key="1">
    <source>
        <dbReference type="SAM" id="Phobius"/>
    </source>
</evidence>
<feature type="transmembrane region" description="Helical" evidence="1">
    <location>
        <begin position="21"/>
        <end position="41"/>
    </location>
</feature>
<dbReference type="RefSeq" id="WP_194298693.1">
    <property type="nucleotide sequence ID" value="NZ_WOSW01000008.1"/>
</dbReference>
<name>A0ABX0K7F4_9PROT</name>
<proteinExistence type="predicted"/>
<gene>
    <name evidence="2" type="ORF">GOB84_06290</name>
</gene>